<feature type="compositionally biased region" description="Polar residues" evidence="1">
    <location>
        <begin position="190"/>
        <end position="200"/>
    </location>
</feature>
<feature type="compositionally biased region" description="Low complexity" evidence="1">
    <location>
        <begin position="169"/>
        <end position="181"/>
    </location>
</feature>
<sequence>MEVIHARNPDRFLGYAGIHNGLELQQHILSLPGEDLDQLASFLRAIAQGKCQPSTSTIASQSSPIEEAASVLSPRRQGSNSVIADHCSTSLASNAASSKSPVREKESSGHPVPLAESPLRDTTSDTVKTKQSRPVWKGSVQFSLTEEDDGTFTAVAKGISRCDTGDTDSSISQPSASSPRSTLPDEDKNPNSTKLVTSNKPRYHHTPSFSINAQTIPTQGHKQEKFAGLAEALSNLKRSIPGTLGHSSKMASMALSILPSSGRGRGFFSSIQGPKSFIVGEEDNDGGPVYITDFESSLLPETPPGCDYPAAAAIEIASPDVENGEKYKSVGGQGALKAPQDLKGVKRSTKSKCSADKGAAEQVTNIARAGTLRLQDAVDAFVLQPGATDWDYRVRNPLKSYEDASKPITQEERDRHIADGFGPTYAEFLRMDPGN</sequence>
<protein>
    <submittedName>
        <fullName evidence="2">Uncharacterized protein</fullName>
    </submittedName>
</protein>
<evidence type="ECO:0000313" key="2">
    <source>
        <dbReference type="EMBL" id="KAF2493689.1"/>
    </source>
</evidence>
<feature type="region of interest" description="Disordered" evidence="1">
    <location>
        <begin position="160"/>
        <end position="205"/>
    </location>
</feature>
<dbReference type="OrthoDB" id="10399786at2759"/>
<name>A0A6A6QNI4_9PEZI</name>
<evidence type="ECO:0000313" key="3">
    <source>
        <dbReference type="Proteomes" id="UP000799750"/>
    </source>
</evidence>
<keyword evidence="3" id="KW-1185">Reference proteome</keyword>
<organism evidence="2 3">
    <name type="scientific">Lophium mytilinum</name>
    <dbReference type="NCBI Taxonomy" id="390894"/>
    <lineage>
        <taxon>Eukaryota</taxon>
        <taxon>Fungi</taxon>
        <taxon>Dikarya</taxon>
        <taxon>Ascomycota</taxon>
        <taxon>Pezizomycotina</taxon>
        <taxon>Dothideomycetes</taxon>
        <taxon>Pleosporomycetidae</taxon>
        <taxon>Mytilinidiales</taxon>
        <taxon>Mytilinidiaceae</taxon>
        <taxon>Lophium</taxon>
    </lineage>
</organism>
<evidence type="ECO:0000256" key="1">
    <source>
        <dbReference type="SAM" id="MobiDB-lite"/>
    </source>
</evidence>
<reference evidence="2" key="1">
    <citation type="journal article" date="2020" name="Stud. Mycol.">
        <title>101 Dothideomycetes genomes: a test case for predicting lifestyles and emergence of pathogens.</title>
        <authorList>
            <person name="Haridas S."/>
            <person name="Albert R."/>
            <person name="Binder M."/>
            <person name="Bloem J."/>
            <person name="Labutti K."/>
            <person name="Salamov A."/>
            <person name="Andreopoulos B."/>
            <person name="Baker S."/>
            <person name="Barry K."/>
            <person name="Bills G."/>
            <person name="Bluhm B."/>
            <person name="Cannon C."/>
            <person name="Castanera R."/>
            <person name="Culley D."/>
            <person name="Daum C."/>
            <person name="Ezra D."/>
            <person name="Gonzalez J."/>
            <person name="Henrissat B."/>
            <person name="Kuo A."/>
            <person name="Liang C."/>
            <person name="Lipzen A."/>
            <person name="Lutzoni F."/>
            <person name="Magnuson J."/>
            <person name="Mondo S."/>
            <person name="Nolan M."/>
            <person name="Ohm R."/>
            <person name="Pangilinan J."/>
            <person name="Park H.-J."/>
            <person name="Ramirez L."/>
            <person name="Alfaro M."/>
            <person name="Sun H."/>
            <person name="Tritt A."/>
            <person name="Yoshinaga Y."/>
            <person name="Zwiers L.-H."/>
            <person name="Turgeon B."/>
            <person name="Goodwin S."/>
            <person name="Spatafora J."/>
            <person name="Crous P."/>
            <person name="Grigoriev I."/>
        </authorList>
    </citation>
    <scope>NUCLEOTIDE SEQUENCE</scope>
    <source>
        <strain evidence="2">CBS 269.34</strain>
    </source>
</reference>
<accession>A0A6A6QNI4</accession>
<dbReference type="EMBL" id="MU004191">
    <property type="protein sequence ID" value="KAF2493689.1"/>
    <property type="molecule type" value="Genomic_DNA"/>
</dbReference>
<dbReference type="AlphaFoldDB" id="A0A6A6QNI4"/>
<gene>
    <name evidence="2" type="ORF">BU16DRAFT_618936</name>
</gene>
<feature type="region of interest" description="Disordered" evidence="1">
    <location>
        <begin position="92"/>
        <end position="135"/>
    </location>
</feature>
<proteinExistence type="predicted"/>
<dbReference type="Proteomes" id="UP000799750">
    <property type="component" value="Unassembled WGS sequence"/>
</dbReference>